<reference evidence="1" key="1">
    <citation type="journal article" date="2013" name="Environ. Microbiol.">
        <title>Microbiota from the distal guts of lean and obese adolescents exhibit partial functional redundancy besides clear differences in community structure.</title>
        <authorList>
            <person name="Ferrer M."/>
            <person name="Ruiz A."/>
            <person name="Lanza F."/>
            <person name="Haange S.B."/>
            <person name="Oberbach A."/>
            <person name="Till H."/>
            <person name="Bargiela R."/>
            <person name="Campoy C."/>
            <person name="Segura M.T."/>
            <person name="Richter M."/>
            <person name="von Bergen M."/>
            <person name="Seifert J."/>
            <person name="Suarez A."/>
        </authorList>
    </citation>
    <scope>NUCLEOTIDE SEQUENCE</scope>
</reference>
<organism evidence="1">
    <name type="scientific">human gut metagenome</name>
    <dbReference type="NCBI Taxonomy" id="408170"/>
    <lineage>
        <taxon>unclassified sequences</taxon>
        <taxon>metagenomes</taxon>
        <taxon>organismal metagenomes</taxon>
    </lineage>
</organism>
<accession>K1U001</accession>
<name>K1U001_9ZZZZ</name>
<comment type="caution">
    <text evidence="1">The sequence shown here is derived from an EMBL/GenBank/DDBJ whole genome shotgun (WGS) entry which is preliminary data.</text>
</comment>
<evidence type="ECO:0000313" key="1">
    <source>
        <dbReference type="EMBL" id="EKC73179.1"/>
    </source>
</evidence>
<gene>
    <name evidence="1" type="ORF">OBE_02519</name>
</gene>
<dbReference type="EMBL" id="AJWZ01001645">
    <property type="protein sequence ID" value="EKC73179.1"/>
    <property type="molecule type" value="Genomic_DNA"/>
</dbReference>
<protein>
    <submittedName>
        <fullName evidence="1">Uncharacterized protein</fullName>
    </submittedName>
</protein>
<sequence length="42" mass="5088">EYSPLLQIRDAYPKMIIARTRHPKYSYEGIEIHDIAEWLLQE</sequence>
<dbReference type="AlphaFoldDB" id="K1U001"/>
<feature type="non-terminal residue" evidence="1">
    <location>
        <position position="1"/>
    </location>
</feature>
<proteinExistence type="predicted"/>